<proteinExistence type="predicted"/>
<evidence type="ECO:0000313" key="2">
    <source>
        <dbReference type="EMBL" id="NMF60167.1"/>
    </source>
</evidence>
<dbReference type="RefSeq" id="WP_169365107.1">
    <property type="nucleotide sequence ID" value="NZ_JAAVJL010000002.1"/>
</dbReference>
<dbReference type="Pfam" id="PF00754">
    <property type="entry name" value="F5_F8_type_C"/>
    <property type="match status" value="1"/>
</dbReference>
<sequence length="399" mass="43200">MTLFTQIYSDAHNFLQGVITIPNTATNLAKAYLETIVDGIVDNTAQPILLGFLYQVDASLRRSKPYPIVSQRQTIPLDMSECANFLFVPVSRFIDDYTLSLYVSSESSGGAVDLSAYALISQLPDLAPYARLIDIPNLSNYVSNSQLATALANYALTSQLPDLSAYALKTEINGFSVKSQSVSISQGQSTTVNGVVLGIFEQVGYNQVSPSNMTSNSSLSPIIASSSSQYDSSYGAWRCFDGQVPNEPDFASSGALSSDWIALDFGSASKVVRRYSIFPSNVSIVNSNTPKQWTFQGSLNNTDWVTLDSQSNISGWVGATPKVFDFTNSVAYRYYRLNVTGITVPGGLLRIGEIQMFELLGDSYKKSDANYQVTYASTTGTQTVTRTASGGVNAIILYA</sequence>
<dbReference type="SUPFAM" id="SSF49785">
    <property type="entry name" value="Galactose-binding domain-like"/>
    <property type="match status" value="1"/>
</dbReference>
<evidence type="ECO:0000259" key="1">
    <source>
        <dbReference type="Pfam" id="PF00754"/>
    </source>
</evidence>
<feature type="domain" description="F5/8 type C" evidence="1">
    <location>
        <begin position="224"/>
        <end position="341"/>
    </location>
</feature>
<reference evidence="2 3" key="1">
    <citation type="submission" date="2020-03" db="EMBL/GenBank/DDBJ databases">
        <title>Draft Genome Sequence of 2-Methylisoborneol Producing Pseudanabaena yagii Strain GIHE-NHR1 Isolated from North Han River in South Korea.</title>
        <authorList>
            <person name="Jeong J."/>
        </authorList>
    </citation>
    <scope>NUCLEOTIDE SEQUENCE [LARGE SCALE GENOMIC DNA]</scope>
    <source>
        <strain evidence="2 3">GIHE-NHR1</strain>
    </source>
</reference>
<organism evidence="2 3">
    <name type="scientific">Pseudanabaena yagii GIHE-NHR1</name>
    <dbReference type="NCBI Taxonomy" id="2722753"/>
    <lineage>
        <taxon>Bacteria</taxon>
        <taxon>Bacillati</taxon>
        <taxon>Cyanobacteriota</taxon>
        <taxon>Cyanophyceae</taxon>
        <taxon>Pseudanabaenales</taxon>
        <taxon>Pseudanabaenaceae</taxon>
        <taxon>Pseudanabaena</taxon>
        <taxon>Pseudanabaena yagii</taxon>
    </lineage>
</organism>
<dbReference type="Gene3D" id="2.60.120.260">
    <property type="entry name" value="Galactose-binding domain-like"/>
    <property type="match status" value="1"/>
</dbReference>
<dbReference type="Proteomes" id="UP000738376">
    <property type="component" value="Unassembled WGS sequence"/>
</dbReference>
<keyword evidence="3" id="KW-1185">Reference proteome</keyword>
<comment type="caution">
    <text evidence="2">The sequence shown here is derived from an EMBL/GenBank/DDBJ whole genome shotgun (WGS) entry which is preliminary data.</text>
</comment>
<protein>
    <submittedName>
        <fullName evidence="2">Discoidin domain-containing protein</fullName>
    </submittedName>
</protein>
<dbReference type="InterPro" id="IPR000421">
    <property type="entry name" value="FA58C"/>
</dbReference>
<gene>
    <name evidence="2" type="ORF">HC246_19580</name>
</gene>
<accession>A0ABX1LVF5</accession>
<evidence type="ECO:0000313" key="3">
    <source>
        <dbReference type="Proteomes" id="UP000738376"/>
    </source>
</evidence>
<dbReference type="InterPro" id="IPR008979">
    <property type="entry name" value="Galactose-bd-like_sf"/>
</dbReference>
<dbReference type="EMBL" id="JAAVJL010000002">
    <property type="protein sequence ID" value="NMF60167.1"/>
    <property type="molecule type" value="Genomic_DNA"/>
</dbReference>
<name>A0ABX1LVF5_9CYAN</name>